<accession>A0ABQ4FLJ0</accession>
<name>A0ABQ4FLJ0_9ACTN</name>
<dbReference type="Proteomes" id="UP000651728">
    <property type="component" value="Unassembled WGS sequence"/>
</dbReference>
<organism evidence="1 2">
    <name type="scientific">Microbispora amethystogenes</name>
    <dbReference type="NCBI Taxonomy" id="1427754"/>
    <lineage>
        <taxon>Bacteria</taxon>
        <taxon>Bacillati</taxon>
        <taxon>Actinomycetota</taxon>
        <taxon>Actinomycetes</taxon>
        <taxon>Streptosporangiales</taxon>
        <taxon>Streptosporangiaceae</taxon>
        <taxon>Microbispora</taxon>
    </lineage>
</organism>
<dbReference type="EMBL" id="BOOB01000048">
    <property type="protein sequence ID" value="GIH35684.1"/>
    <property type="molecule type" value="Genomic_DNA"/>
</dbReference>
<proteinExistence type="predicted"/>
<comment type="caution">
    <text evidence="1">The sequence shown here is derived from an EMBL/GenBank/DDBJ whole genome shotgun (WGS) entry which is preliminary data.</text>
</comment>
<protein>
    <submittedName>
        <fullName evidence="1">Uncharacterized protein</fullName>
    </submittedName>
</protein>
<evidence type="ECO:0000313" key="1">
    <source>
        <dbReference type="EMBL" id="GIH35684.1"/>
    </source>
</evidence>
<sequence length="54" mass="5484">MNESVLSSAYATAGNATASARAHDNALRLAAGPRACIEVGQSHSLIAAMWIVAS</sequence>
<gene>
    <name evidence="1" type="ORF">Mam01_58480</name>
</gene>
<keyword evidence="2" id="KW-1185">Reference proteome</keyword>
<evidence type="ECO:0000313" key="2">
    <source>
        <dbReference type="Proteomes" id="UP000651728"/>
    </source>
</evidence>
<reference evidence="1 2" key="1">
    <citation type="submission" date="2021-01" db="EMBL/GenBank/DDBJ databases">
        <title>Whole genome shotgun sequence of Microbispora amethystogenes NBRC 101907.</title>
        <authorList>
            <person name="Komaki H."/>
            <person name="Tamura T."/>
        </authorList>
    </citation>
    <scope>NUCLEOTIDE SEQUENCE [LARGE SCALE GENOMIC DNA]</scope>
    <source>
        <strain evidence="1 2">NBRC 101907</strain>
    </source>
</reference>